<name>A0ACD4NKE0_9HYPH</name>
<protein>
    <submittedName>
        <fullName evidence="1">Uncharacterized protein</fullName>
    </submittedName>
</protein>
<gene>
    <name evidence="1" type="ORF">OXU80_20850</name>
</gene>
<sequence length="817" mass="91240">MQVIDASAGEPALSAYGDLWYVVATRPSRASKVKFERPFTDLSHNVWYIQTEDPEKVVDAIKEVHFEHVVAEGGSRLCDPRFSRDLVTAKILVVESLRGHYMRPVSADVVLDRLLHFTWNVRWRNALGITRMSYINAALFDQHCELIENEGVQGLVPIADRISRMEAEVRQGTAAWPTYRIHQKTFLDMTAVADELGMPVAMLRRTRPRSLLMAAISRTSAQSPPIAGDNDDGGGNEPGELSAEKLTYTSALRRLHVWKALYELSTFGLLHHDPLGFDPFAEVDMSARARQIGTTDEARTDNIEPEQWLALMDGAARWVLDYGEPLLKIIEESKELNTSILGGTSKGRSRSRVVEFKGRVQHVIDKYWRSSKSTLPPLAPVWRRSNTWMEEDERIPLDLALTLLVTACFILIGGLSARRKSEMRSLQVDCTWQDAFGNWWLSCYILKTLRDIDKIPVPASVAAAVRLMETISAPTRRETGKRWIFKVSRPAKLPGSVNRTNLELDFSESINVFARIIGVPSLPNGTTFHFAIHQLRRAFGIYYYHGNRFGNLDALSRFLRHFDPEMTRKYITGVMQGAFLSMAEAIKARLKSRANALNKAKLPDHATTEKQIDKALRELSQRAQAFEEVRQDAYVTRTLDVFDGAESPIGLGAARLYDDLERMATHARTRITIGGRSNAPPDEVRASLAADLKRVARTRHREPVPGGHAHCAFEPGNSEHIADARCLREKCARLGSISDDSPDYAFATVDNCTTCVHGILFSENQRVLNERTARLAVVAATGSSQEVSRAADLKFKSIKAGVAAARLAVSGKGRLDG</sequence>
<accession>A0ACD4NKE0</accession>
<reference evidence="1" key="1">
    <citation type="submission" date="2022-11" db="EMBL/GenBank/DDBJ databases">
        <title>beta-Carotene-producing bacterium, Jeongeuplla avenae sp. nov., alleviates the salt stress of Arabidopsis seedlings.</title>
        <authorList>
            <person name="Jiang L."/>
            <person name="Lee J."/>
        </authorList>
    </citation>
    <scope>NUCLEOTIDE SEQUENCE</scope>
    <source>
        <strain evidence="1">DY_R2A_6</strain>
    </source>
</reference>
<evidence type="ECO:0000313" key="1">
    <source>
        <dbReference type="EMBL" id="WAJ27277.1"/>
    </source>
</evidence>
<keyword evidence="2" id="KW-1185">Reference proteome</keyword>
<proteinExistence type="predicted"/>
<evidence type="ECO:0000313" key="2">
    <source>
        <dbReference type="Proteomes" id="UP001163223"/>
    </source>
</evidence>
<dbReference type="Proteomes" id="UP001163223">
    <property type="component" value="Chromosome"/>
</dbReference>
<dbReference type="EMBL" id="CP113520">
    <property type="protein sequence ID" value="WAJ27277.1"/>
    <property type="molecule type" value="Genomic_DNA"/>
</dbReference>
<organism evidence="1 2">
    <name type="scientific">Antarcticirhabdus aurantiaca</name>
    <dbReference type="NCBI Taxonomy" id="2606717"/>
    <lineage>
        <taxon>Bacteria</taxon>
        <taxon>Pseudomonadati</taxon>
        <taxon>Pseudomonadota</taxon>
        <taxon>Alphaproteobacteria</taxon>
        <taxon>Hyphomicrobiales</taxon>
        <taxon>Aurantimonadaceae</taxon>
        <taxon>Antarcticirhabdus</taxon>
    </lineage>
</organism>